<dbReference type="SUPFAM" id="SSF55608">
    <property type="entry name" value="Homing endonucleases"/>
    <property type="match status" value="2"/>
</dbReference>
<sequence>MEEESLYKANSETYARTSDVGKLIADSKGRVIFRTGKWNNYHYVCKGCGAIKYIRPSDIKRGGGRGVYCTRRCHRNSLKPEEIYKRNGEVYAETENVADLITDSKDRVIFKWESDYFLVCRLCGNIKKVYKSHIEGGRGFFCSRKCCNIAGQSPKFIPDLTPSSSLAYIIGVIAGDGNVKKDTNAIRLQVKDLEFAESFYSALEEIGLPPTIFRDKTLHLGGNHNHLLWNVYTHSRLLKELYLPLRNNIEDAKRFIKSCPHGAREFVRGFYESEGDYGKHTYKRTEKGRKPWETKTIKQLRITNTDPELIRLTMELIQELGFHPRARTEKPRKNEWKTIIRIVLSAKEQDPFIELIKPCIKNKR</sequence>
<proteinExistence type="predicted"/>
<dbReference type="PROSITE" id="PS50819">
    <property type="entry name" value="INTEIN_ENDONUCLEASE"/>
    <property type="match status" value="1"/>
</dbReference>
<dbReference type="EMBL" id="BARU01000008">
    <property type="protein sequence ID" value="GAH25242.1"/>
    <property type="molecule type" value="Genomic_DNA"/>
</dbReference>
<evidence type="ECO:0000313" key="2">
    <source>
        <dbReference type="EMBL" id="GAH25242.1"/>
    </source>
</evidence>
<dbReference type="Gene3D" id="3.10.28.10">
    <property type="entry name" value="Homing endonucleases"/>
    <property type="match status" value="2"/>
</dbReference>
<dbReference type="InterPro" id="IPR004042">
    <property type="entry name" value="Intein_endonuc_central"/>
</dbReference>
<name>X1DY81_9ZZZZ</name>
<feature type="domain" description="DOD-type homing endonuclease" evidence="1">
    <location>
        <begin position="169"/>
        <end position="322"/>
    </location>
</feature>
<dbReference type="Pfam" id="PF14528">
    <property type="entry name" value="LAGLIDADG_3"/>
    <property type="match status" value="2"/>
</dbReference>
<protein>
    <recommendedName>
        <fullName evidence="1">DOD-type homing endonuclease domain-containing protein</fullName>
    </recommendedName>
</protein>
<dbReference type="InterPro" id="IPR027434">
    <property type="entry name" value="Homing_endonucl"/>
</dbReference>
<comment type="caution">
    <text evidence="2">The sequence shown here is derived from an EMBL/GenBank/DDBJ whole genome shotgun (WGS) entry which is preliminary data.</text>
</comment>
<dbReference type="AlphaFoldDB" id="X1DY81"/>
<evidence type="ECO:0000259" key="1">
    <source>
        <dbReference type="PROSITE" id="PS50819"/>
    </source>
</evidence>
<gene>
    <name evidence="2" type="ORF">S03H2_00112</name>
</gene>
<reference evidence="2" key="1">
    <citation type="journal article" date="2014" name="Front. Microbiol.">
        <title>High frequency of phylogenetically diverse reductive dehalogenase-homologous genes in deep subseafloor sedimentary metagenomes.</title>
        <authorList>
            <person name="Kawai M."/>
            <person name="Futagami T."/>
            <person name="Toyoda A."/>
            <person name="Takaki Y."/>
            <person name="Nishi S."/>
            <person name="Hori S."/>
            <person name="Arai W."/>
            <person name="Tsubouchi T."/>
            <person name="Morono Y."/>
            <person name="Uchiyama I."/>
            <person name="Ito T."/>
            <person name="Fujiyama A."/>
            <person name="Inagaki F."/>
            <person name="Takami H."/>
        </authorList>
    </citation>
    <scope>NUCLEOTIDE SEQUENCE</scope>
    <source>
        <strain evidence="2">Expedition CK06-06</strain>
    </source>
</reference>
<dbReference type="GO" id="GO:0004519">
    <property type="term" value="F:endonuclease activity"/>
    <property type="evidence" value="ECO:0007669"/>
    <property type="project" value="InterPro"/>
</dbReference>
<organism evidence="2">
    <name type="scientific">marine sediment metagenome</name>
    <dbReference type="NCBI Taxonomy" id="412755"/>
    <lineage>
        <taxon>unclassified sequences</taxon>
        <taxon>metagenomes</taxon>
        <taxon>ecological metagenomes</taxon>
    </lineage>
</organism>
<dbReference type="InterPro" id="IPR004860">
    <property type="entry name" value="LAGLIDADG_dom"/>
</dbReference>
<accession>X1DY81</accession>